<reference evidence="6 7" key="1">
    <citation type="journal article" date="2014" name="Environ. Microbiol.">
        <title>The nitrate-ammonifying and nosZ-carrying bacterium Bacillus vireti is a potent source and sink for nitric and nitrous oxide under high nitrate conditions.</title>
        <authorList>
            <person name="Mania D."/>
            <person name="Heylen K."/>
            <person name="van Spanning R.J."/>
            <person name="Frostegard A."/>
        </authorList>
    </citation>
    <scope>NUCLEOTIDE SEQUENCE [LARGE SCALE GENOMIC DNA]</scope>
    <source>
        <strain evidence="6 7">LMG 21834</strain>
    </source>
</reference>
<evidence type="ECO:0000256" key="2">
    <source>
        <dbReference type="ARBA" id="ARBA00023125"/>
    </source>
</evidence>
<evidence type="ECO:0000256" key="1">
    <source>
        <dbReference type="ARBA" id="ARBA00023015"/>
    </source>
</evidence>
<evidence type="ECO:0000256" key="3">
    <source>
        <dbReference type="ARBA" id="ARBA00023163"/>
    </source>
</evidence>
<keyword evidence="7" id="KW-1185">Reference proteome</keyword>
<gene>
    <name evidence="6" type="ORF">BAVI_02034</name>
</gene>
<dbReference type="Proteomes" id="UP000018877">
    <property type="component" value="Unassembled WGS sequence"/>
</dbReference>
<dbReference type="AlphaFoldDB" id="A0AB94ITT2"/>
<dbReference type="InterPro" id="IPR036271">
    <property type="entry name" value="Tet_transcr_reg_TetR-rel_C_sf"/>
</dbReference>
<dbReference type="Gene3D" id="1.10.10.60">
    <property type="entry name" value="Homeodomain-like"/>
    <property type="match status" value="1"/>
</dbReference>
<dbReference type="InterPro" id="IPR009057">
    <property type="entry name" value="Homeodomain-like_sf"/>
</dbReference>
<dbReference type="GO" id="GO:0003677">
    <property type="term" value="F:DNA binding"/>
    <property type="evidence" value="ECO:0007669"/>
    <property type="project" value="UniProtKB-UniRule"/>
</dbReference>
<sequence>MPPIVSESHKERKRKEILDSALVCFAKKGLQAATMDDIVEHSGISKGAIYNYFKSKDEIYLELMNTDTLETYENLVKGLLTCKSTLEKITYLFDGYLNMDLSKNETKGRFIVHNEFKLHASRYKELTDQLTDRRIEYLVKLFAGIITEGQESGELKQGLNPEILADLFWAMISGVTLQTIYRDYPYNQVLTEMKQMFINTVKS</sequence>
<evidence type="ECO:0000313" key="7">
    <source>
        <dbReference type="Proteomes" id="UP000018877"/>
    </source>
</evidence>
<keyword evidence="1" id="KW-0805">Transcription regulation</keyword>
<dbReference type="InterPro" id="IPR001647">
    <property type="entry name" value="HTH_TetR"/>
</dbReference>
<dbReference type="Gene3D" id="1.10.357.10">
    <property type="entry name" value="Tetracycline Repressor, domain 2"/>
    <property type="match status" value="1"/>
</dbReference>
<dbReference type="InterPro" id="IPR023772">
    <property type="entry name" value="DNA-bd_HTH_TetR-type_CS"/>
</dbReference>
<dbReference type="SUPFAM" id="SSF46689">
    <property type="entry name" value="Homeodomain-like"/>
    <property type="match status" value="1"/>
</dbReference>
<dbReference type="EMBL" id="ALAN01000015">
    <property type="protein sequence ID" value="ETI70489.1"/>
    <property type="molecule type" value="Genomic_DNA"/>
</dbReference>
<organism evidence="6 7">
    <name type="scientific">Neobacillus vireti LMG 21834</name>
    <dbReference type="NCBI Taxonomy" id="1131730"/>
    <lineage>
        <taxon>Bacteria</taxon>
        <taxon>Bacillati</taxon>
        <taxon>Bacillota</taxon>
        <taxon>Bacilli</taxon>
        <taxon>Bacillales</taxon>
        <taxon>Bacillaceae</taxon>
        <taxon>Neobacillus</taxon>
    </lineage>
</organism>
<keyword evidence="3" id="KW-0804">Transcription</keyword>
<evidence type="ECO:0000256" key="4">
    <source>
        <dbReference type="PROSITE-ProRule" id="PRU00335"/>
    </source>
</evidence>
<feature type="DNA-binding region" description="H-T-H motif" evidence="4">
    <location>
        <begin position="34"/>
        <end position="53"/>
    </location>
</feature>
<dbReference type="PROSITE" id="PS50977">
    <property type="entry name" value="HTH_TETR_2"/>
    <property type="match status" value="1"/>
</dbReference>
<dbReference type="PANTHER" id="PTHR47506">
    <property type="entry name" value="TRANSCRIPTIONAL REGULATORY PROTEIN"/>
    <property type="match status" value="1"/>
</dbReference>
<comment type="caution">
    <text evidence="6">The sequence shown here is derived from an EMBL/GenBank/DDBJ whole genome shotgun (WGS) entry which is preliminary data.</text>
</comment>
<dbReference type="RefSeq" id="WP_024026625.1">
    <property type="nucleotide sequence ID" value="NZ_ALAN01000015.1"/>
</dbReference>
<evidence type="ECO:0000259" key="5">
    <source>
        <dbReference type="PROSITE" id="PS50977"/>
    </source>
</evidence>
<protein>
    <submittedName>
        <fullName evidence="6">Transcriptional regulator</fullName>
    </submittedName>
</protein>
<proteinExistence type="predicted"/>
<name>A0AB94ITT2_9BACI</name>
<dbReference type="SUPFAM" id="SSF48498">
    <property type="entry name" value="Tetracyclin repressor-like, C-terminal domain"/>
    <property type="match status" value="1"/>
</dbReference>
<dbReference type="PANTHER" id="PTHR47506:SF6">
    <property type="entry name" value="HTH-TYPE TRANSCRIPTIONAL REPRESSOR NEMR"/>
    <property type="match status" value="1"/>
</dbReference>
<dbReference type="PRINTS" id="PR00455">
    <property type="entry name" value="HTHTETR"/>
</dbReference>
<dbReference type="PROSITE" id="PS01081">
    <property type="entry name" value="HTH_TETR_1"/>
    <property type="match status" value="1"/>
</dbReference>
<dbReference type="Pfam" id="PF00440">
    <property type="entry name" value="TetR_N"/>
    <property type="match status" value="1"/>
</dbReference>
<evidence type="ECO:0000313" key="6">
    <source>
        <dbReference type="EMBL" id="ETI70489.1"/>
    </source>
</evidence>
<keyword evidence="2 4" id="KW-0238">DNA-binding</keyword>
<feature type="domain" description="HTH tetR-type" evidence="5">
    <location>
        <begin position="11"/>
        <end position="71"/>
    </location>
</feature>
<accession>A0AB94ITT2</accession>